<protein>
    <submittedName>
        <fullName evidence="2">Uncharacterized protein</fullName>
    </submittedName>
</protein>
<dbReference type="AlphaFoldDB" id="A0A7S4EUA1"/>
<proteinExistence type="predicted"/>
<accession>A0A7S4EUA1</accession>
<feature type="compositionally biased region" description="Polar residues" evidence="1">
    <location>
        <begin position="1"/>
        <end position="14"/>
    </location>
</feature>
<evidence type="ECO:0000313" key="2">
    <source>
        <dbReference type="EMBL" id="CAE0753389.1"/>
    </source>
</evidence>
<organism evidence="2">
    <name type="scientific">Chrysotila carterae</name>
    <name type="common">Marine alga</name>
    <name type="synonym">Syracosphaera carterae</name>
    <dbReference type="NCBI Taxonomy" id="13221"/>
    <lineage>
        <taxon>Eukaryota</taxon>
        <taxon>Haptista</taxon>
        <taxon>Haptophyta</taxon>
        <taxon>Prymnesiophyceae</taxon>
        <taxon>Isochrysidales</taxon>
        <taxon>Isochrysidaceae</taxon>
        <taxon>Chrysotila</taxon>
    </lineage>
</organism>
<evidence type="ECO:0000256" key="1">
    <source>
        <dbReference type="SAM" id="MobiDB-lite"/>
    </source>
</evidence>
<sequence>MITSETGIKSSLVSHPSRRSAAPLEVWSVVCVPPSLSPLDVFSRAVPSPLSLRVRTSHALCASILSVPSLSLSQLSSPSPSLALLPLPPSPSPSLAIARLLSRIPSFCYPSF</sequence>
<feature type="region of interest" description="Disordered" evidence="1">
    <location>
        <begin position="1"/>
        <end position="20"/>
    </location>
</feature>
<gene>
    <name evidence="2" type="ORF">PCAR00345_LOCUS5976</name>
</gene>
<dbReference type="EMBL" id="HBIZ01010121">
    <property type="protein sequence ID" value="CAE0753389.1"/>
    <property type="molecule type" value="Transcribed_RNA"/>
</dbReference>
<reference evidence="2" key="1">
    <citation type="submission" date="2021-01" db="EMBL/GenBank/DDBJ databases">
        <authorList>
            <person name="Corre E."/>
            <person name="Pelletier E."/>
            <person name="Niang G."/>
            <person name="Scheremetjew M."/>
            <person name="Finn R."/>
            <person name="Kale V."/>
            <person name="Holt S."/>
            <person name="Cochrane G."/>
            <person name="Meng A."/>
            <person name="Brown T."/>
            <person name="Cohen L."/>
        </authorList>
    </citation>
    <scope>NUCLEOTIDE SEQUENCE</scope>
    <source>
        <strain evidence="2">CCMP645</strain>
    </source>
</reference>
<name>A0A7S4EUA1_CHRCT</name>